<evidence type="ECO:0000313" key="2">
    <source>
        <dbReference type="EMBL" id="RMO01668.1"/>
    </source>
</evidence>
<protein>
    <submittedName>
        <fullName evidence="2">Integral membrane protein</fullName>
    </submittedName>
</protein>
<keyword evidence="1" id="KW-0472">Membrane</keyword>
<dbReference type="Proteomes" id="UP000278062">
    <property type="component" value="Unassembled WGS sequence"/>
</dbReference>
<name>A0A3M3RZC0_9PSED</name>
<organism evidence="2 3">
    <name type="scientific">Pseudomonas syringae pv. apii</name>
    <dbReference type="NCBI Taxonomy" id="81036"/>
    <lineage>
        <taxon>Bacteria</taxon>
        <taxon>Pseudomonadati</taxon>
        <taxon>Pseudomonadota</taxon>
        <taxon>Gammaproteobacteria</taxon>
        <taxon>Pseudomonadales</taxon>
        <taxon>Pseudomonadaceae</taxon>
        <taxon>Pseudomonas</taxon>
    </lineage>
</organism>
<keyword evidence="1" id="KW-1133">Transmembrane helix</keyword>
<feature type="transmembrane region" description="Helical" evidence="1">
    <location>
        <begin position="24"/>
        <end position="41"/>
    </location>
</feature>
<evidence type="ECO:0000256" key="1">
    <source>
        <dbReference type="SAM" id="Phobius"/>
    </source>
</evidence>
<sequence>MLYWLVILSTSTAGTTMSDFMDRTLGLGYVMSSTVLIAMLIDNHHRKTAVLTR</sequence>
<dbReference type="InterPro" id="IPR007136">
    <property type="entry name" value="DUF347"/>
</dbReference>
<gene>
    <name evidence="2" type="ORF">ALQ49_100979</name>
</gene>
<dbReference type="Pfam" id="PF03988">
    <property type="entry name" value="DUF347"/>
    <property type="match status" value="1"/>
</dbReference>
<comment type="caution">
    <text evidence="2">The sequence shown here is derived from an EMBL/GenBank/DDBJ whole genome shotgun (WGS) entry which is preliminary data.</text>
</comment>
<accession>A0A3M3RZC0</accession>
<proteinExistence type="predicted"/>
<evidence type="ECO:0000313" key="3">
    <source>
        <dbReference type="Proteomes" id="UP000278062"/>
    </source>
</evidence>
<dbReference type="EMBL" id="RBPL01000024">
    <property type="protein sequence ID" value="RMO01668.1"/>
    <property type="molecule type" value="Genomic_DNA"/>
</dbReference>
<keyword evidence="1" id="KW-0812">Transmembrane</keyword>
<dbReference type="AlphaFoldDB" id="A0A3M3RZC0"/>
<reference evidence="2 3" key="1">
    <citation type="submission" date="2018-08" db="EMBL/GenBank/DDBJ databases">
        <title>Recombination of ecologically and evolutionarily significant loci maintains genetic cohesion in the Pseudomonas syringae species complex.</title>
        <authorList>
            <person name="Dillon M."/>
            <person name="Thakur S."/>
            <person name="Almeida R.N.D."/>
            <person name="Weir B.S."/>
            <person name="Guttman D.S."/>
        </authorList>
    </citation>
    <scope>NUCLEOTIDE SEQUENCE [LARGE SCALE GENOMIC DNA]</scope>
    <source>
        <strain evidence="2 3">1089_5</strain>
    </source>
</reference>